<keyword evidence="2" id="KW-0673">Quorum sensing</keyword>
<evidence type="ECO:0000256" key="2">
    <source>
        <dbReference type="ARBA" id="ARBA00022654"/>
    </source>
</evidence>
<evidence type="ECO:0000256" key="5">
    <source>
        <dbReference type="ARBA" id="ARBA00022801"/>
    </source>
</evidence>
<feature type="transmembrane region" description="Helical" evidence="8">
    <location>
        <begin position="76"/>
        <end position="97"/>
    </location>
</feature>
<keyword evidence="6 8" id="KW-1133">Transmembrane helix</keyword>
<feature type="transmembrane region" description="Helical" evidence="8">
    <location>
        <begin position="168"/>
        <end position="188"/>
    </location>
</feature>
<feature type="transmembrane region" description="Helical" evidence="8">
    <location>
        <begin position="143"/>
        <end position="162"/>
    </location>
</feature>
<evidence type="ECO:0000256" key="4">
    <source>
        <dbReference type="ARBA" id="ARBA00022692"/>
    </source>
</evidence>
<name>A0ABV0F2K4_9ENTE</name>
<evidence type="ECO:0000256" key="3">
    <source>
        <dbReference type="ARBA" id="ARBA00022670"/>
    </source>
</evidence>
<dbReference type="Proteomes" id="UP001429357">
    <property type="component" value="Unassembled WGS sequence"/>
</dbReference>
<reference evidence="10" key="1">
    <citation type="submission" date="2016-06" db="EMBL/GenBank/DDBJ databases">
        <title>Four novel species of enterococci isolated from chicken manure.</title>
        <authorList>
            <person name="Van Tyne D."/>
        </authorList>
    </citation>
    <scope>NUCLEOTIDE SEQUENCE [LARGE SCALE GENOMIC DNA]</scope>
    <source>
        <strain evidence="10">JM9A</strain>
    </source>
</reference>
<evidence type="ECO:0000313" key="9">
    <source>
        <dbReference type="EMBL" id="MEO1781504.1"/>
    </source>
</evidence>
<accession>A0ABV0F2K4</accession>
<proteinExistence type="predicted"/>
<evidence type="ECO:0000313" key="10">
    <source>
        <dbReference type="Proteomes" id="UP001429357"/>
    </source>
</evidence>
<evidence type="ECO:0000256" key="1">
    <source>
        <dbReference type="ARBA" id="ARBA00022475"/>
    </source>
</evidence>
<dbReference type="SMART" id="SM00793">
    <property type="entry name" value="AgrB"/>
    <property type="match status" value="1"/>
</dbReference>
<feature type="transmembrane region" description="Helical" evidence="8">
    <location>
        <begin position="41"/>
        <end position="64"/>
    </location>
</feature>
<reference evidence="9 10" key="2">
    <citation type="submission" date="2024-02" db="EMBL/GenBank/DDBJ databases">
        <title>The Genome Sequence of Enterococcus diestrammenae JM9A.</title>
        <authorList>
            <person name="Earl A."/>
            <person name="Manson A."/>
            <person name="Gilmore M."/>
            <person name="Sanders J."/>
            <person name="Shea T."/>
            <person name="Howe W."/>
            <person name="Livny J."/>
            <person name="Cuomo C."/>
            <person name="Neafsey D."/>
            <person name="Birren B."/>
        </authorList>
    </citation>
    <scope>NUCLEOTIDE SEQUENCE [LARGE SCALE GENOMIC DNA]</scope>
    <source>
        <strain evidence="9 10">JM9A</strain>
    </source>
</reference>
<evidence type="ECO:0000256" key="8">
    <source>
        <dbReference type="SAM" id="Phobius"/>
    </source>
</evidence>
<sequence length="198" mass="23041">MDKISELICLKIFDIDENQSSLENAWTKYYVKSILVSLEKFSIVILVSLVTNTLILSGLTYVFFSFLRKFARGWHALSSLYCTVQSVLFYVLFPIFVERYRIELIWCIILELISITILIFFAPQATLRNPIYSSQEIKMKQKVFNRASILFILTIFFKMNNFDNLANIVLYCMLLQVSLVLPITKGIIEGSFFHAKKD</sequence>
<keyword evidence="5" id="KW-0378">Hydrolase</keyword>
<gene>
    <name evidence="9" type="ORF">BAU18_001089</name>
</gene>
<keyword evidence="7 8" id="KW-0472">Membrane</keyword>
<dbReference type="InterPro" id="IPR006741">
    <property type="entry name" value="AgrB"/>
</dbReference>
<comment type="caution">
    <text evidence="9">The sequence shown here is derived from an EMBL/GenBank/DDBJ whole genome shotgun (WGS) entry which is preliminary data.</text>
</comment>
<keyword evidence="10" id="KW-1185">Reference proteome</keyword>
<organism evidence="9 10">
    <name type="scientific">Enterococcus diestrammenae</name>
    <dbReference type="NCBI Taxonomy" id="1155073"/>
    <lineage>
        <taxon>Bacteria</taxon>
        <taxon>Bacillati</taxon>
        <taxon>Bacillota</taxon>
        <taxon>Bacilli</taxon>
        <taxon>Lactobacillales</taxon>
        <taxon>Enterococcaceae</taxon>
        <taxon>Enterococcus</taxon>
    </lineage>
</organism>
<keyword evidence="1" id="KW-1003">Cell membrane</keyword>
<dbReference type="EMBL" id="MAEI02000001">
    <property type="protein sequence ID" value="MEO1781504.1"/>
    <property type="molecule type" value="Genomic_DNA"/>
</dbReference>
<evidence type="ECO:0000256" key="7">
    <source>
        <dbReference type="ARBA" id="ARBA00023136"/>
    </source>
</evidence>
<dbReference type="RefSeq" id="WP_161870207.1">
    <property type="nucleotide sequence ID" value="NZ_MAEI02000001.1"/>
</dbReference>
<evidence type="ECO:0000256" key="6">
    <source>
        <dbReference type="ARBA" id="ARBA00022989"/>
    </source>
</evidence>
<feature type="transmembrane region" description="Helical" evidence="8">
    <location>
        <begin position="103"/>
        <end position="122"/>
    </location>
</feature>
<keyword evidence="4 8" id="KW-0812">Transmembrane</keyword>
<dbReference type="Pfam" id="PF04647">
    <property type="entry name" value="AgrB"/>
    <property type="match status" value="1"/>
</dbReference>
<protein>
    <submittedName>
        <fullName evidence="9">Accessory regulator B</fullName>
    </submittedName>
</protein>
<keyword evidence="3" id="KW-0645">Protease</keyword>